<name>A0A210PES4_MIZYE</name>
<accession>A0A210PES4</accession>
<dbReference type="InterPro" id="IPR005835">
    <property type="entry name" value="NTP_transferase_dom"/>
</dbReference>
<evidence type="ECO:0000256" key="1">
    <source>
        <dbReference type="ARBA" id="ARBA00007274"/>
    </source>
</evidence>
<comment type="similarity">
    <text evidence="1">Belongs to the transferase hexapeptide repeat family.</text>
</comment>
<dbReference type="Pfam" id="PF25087">
    <property type="entry name" value="GMPPB_C"/>
    <property type="match status" value="1"/>
</dbReference>
<evidence type="ECO:0000313" key="4">
    <source>
        <dbReference type="EMBL" id="OWF34984.1"/>
    </source>
</evidence>
<dbReference type="GO" id="GO:0016740">
    <property type="term" value="F:transferase activity"/>
    <property type="evidence" value="ECO:0007669"/>
    <property type="project" value="UniProtKB-KW"/>
</dbReference>
<feature type="domain" description="Mannose-1-phosphate guanyltransferase C-terminal" evidence="3">
    <location>
        <begin position="281"/>
        <end position="417"/>
    </location>
</feature>
<keyword evidence="4" id="KW-0808">Transferase</keyword>
<sequence>MLKTIILIGGPMKGTRFRPLSLEIPKPLFPVAGFSIIYHHIEACSKIPDMKEVILIGFYQPNDALTKFIHSAQKEFKLQVRYLQEYTALGTAGGLYHFRDQILAGNPDFFFVMNADVCGDFPLKNMLDQHKKSPASICGTILCTEATRQQSLNYGCVVDNKDSHEVLHYVEKPETFVSTAINCGIYLFSPGVFEPLQQIFKQHLQENYNYDPNLPSKEMIRLEQEIFIPLANTGKLYAHHTDRFWSQIKAAIYANRHYLAIYRTSHPERLAKSKEDCPTVRGDVYIHPTAQVHPTAVLGPNVTIGKHATVGEGVRVRESIILEGASLQDHCCVLHSVIGWNSTVGLWTRIEGTPNDPNPNKPFAKIETTSTFTSEGKLNPSITVIGSNVTVPSEVMILNSIVLPDKALSGSYKNQIILFSTRNPDRYSTRNPDRYSTQNNELLQVVQVTPSCVTWGLHRQTSLLVAPPGGLQRLTSFLIAPPGGLQRLFPVAGL</sequence>
<dbReference type="Gene3D" id="3.90.550.10">
    <property type="entry name" value="Spore Coat Polysaccharide Biosynthesis Protein SpsA, Chain A"/>
    <property type="match status" value="1"/>
</dbReference>
<evidence type="ECO:0000259" key="2">
    <source>
        <dbReference type="Pfam" id="PF00483"/>
    </source>
</evidence>
<gene>
    <name evidence="4" type="ORF">KP79_PYT23806</name>
</gene>
<dbReference type="CDD" id="cd06428">
    <property type="entry name" value="M1P_guanylylT_A_like_N"/>
    <property type="match status" value="1"/>
</dbReference>
<dbReference type="PANTHER" id="PTHR22572">
    <property type="entry name" value="SUGAR-1-PHOSPHATE GUANYL TRANSFERASE"/>
    <property type="match status" value="1"/>
</dbReference>
<dbReference type="AlphaFoldDB" id="A0A210PES4"/>
<comment type="caution">
    <text evidence="4">The sequence shown here is derived from an EMBL/GenBank/DDBJ whole genome shotgun (WGS) entry which is preliminary data.</text>
</comment>
<reference evidence="4 5" key="1">
    <citation type="journal article" date="2017" name="Nat. Ecol. Evol.">
        <title>Scallop genome provides insights into evolution of bilaterian karyotype and development.</title>
        <authorList>
            <person name="Wang S."/>
            <person name="Zhang J."/>
            <person name="Jiao W."/>
            <person name="Li J."/>
            <person name="Xun X."/>
            <person name="Sun Y."/>
            <person name="Guo X."/>
            <person name="Huan P."/>
            <person name="Dong B."/>
            <person name="Zhang L."/>
            <person name="Hu X."/>
            <person name="Sun X."/>
            <person name="Wang J."/>
            <person name="Zhao C."/>
            <person name="Wang Y."/>
            <person name="Wang D."/>
            <person name="Huang X."/>
            <person name="Wang R."/>
            <person name="Lv J."/>
            <person name="Li Y."/>
            <person name="Zhang Z."/>
            <person name="Liu B."/>
            <person name="Lu W."/>
            <person name="Hui Y."/>
            <person name="Liang J."/>
            <person name="Zhou Z."/>
            <person name="Hou R."/>
            <person name="Li X."/>
            <person name="Liu Y."/>
            <person name="Li H."/>
            <person name="Ning X."/>
            <person name="Lin Y."/>
            <person name="Zhao L."/>
            <person name="Xing Q."/>
            <person name="Dou J."/>
            <person name="Li Y."/>
            <person name="Mao J."/>
            <person name="Guo H."/>
            <person name="Dou H."/>
            <person name="Li T."/>
            <person name="Mu C."/>
            <person name="Jiang W."/>
            <person name="Fu Q."/>
            <person name="Fu X."/>
            <person name="Miao Y."/>
            <person name="Liu J."/>
            <person name="Yu Q."/>
            <person name="Li R."/>
            <person name="Liao H."/>
            <person name="Li X."/>
            <person name="Kong Y."/>
            <person name="Jiang Z."/>
            <person name="Chourrout D."/>
            <person name="Li R."/>
            <person name="Bao Z."/>
        </authorList>
    </citation>
    <scope>NUCLEOTIDE SEQUENCE [LARGE SCALE GENOMIC DNA]</scope>
    <source>
        <strain evidence="4 5">PY_sf001</strain>
    </source>
</reference>
<dbReference type="OrthoDB" id="285674at2759"/>
<evidence type="ECO:0000313" key="5">
    <source>
        <dbReference type="Proteomes" id="UP000242188"/>
    </source>
</evidence>
<keyword evidence="5" id="KW-1185">Reference proteome</keyword>
<dbReference type="Proteomes" id="UP000242188">
    <property type="component" value="Unassembled WGS sequence"/>
</dbReference>
<evidence type="ECO:0000259" key="3">
    <source>
        <dbReference type="Pfam" id="PF25087"/>
    </source>
</evidence>
<dbReference type="Gene3D" id="2.160.10.10">
    <property type="entry name" value="Hexapeptide repeat proteins"/>
    <property type="match status" value="1"/>
</dbReference>
<dbReference type="InterPro" id="IPR029044">
    <property type="entry name" value="Nucleotide-diphossugar_trans"/>
</dbReference>
<organism evidence="4 5">
    <name type="scientific">Mizuhopecten yessoensis</name>
    <name type="common">Japanese scallop</name>
    <name type="synonym">Patinopecten yessoensis</name>
    <dbReference type="NCBI Taxonomy" id="6573"/>
    <lineage>
        <taxon>Eukaryota</taxon>
        <taxon>Metazoa</taxon>
        <taxon>Spiralia</taxon>
        <taxon>Lophotrochozoa</taxon>
        <taxon>Mollusca</taxon>
        <taxon>Bivalvia</taxon>
        <taxon>Autobranchia</taxon>
        <taxon>Pteriomorphia</taxon>
        <taxon>Pectinida</taxon>
        <taxon>Pectinoidea</taxon>
        <taxon>Pectinidae</taxon>
        <taxon>Mizuhopecten</taxon>
    </lineage>
</organism>
<proteinExistence type="inferred from homology"/>
<dbReference type="STRING" id="6573.A0A210PES4"/>
<dbReference type="InterPro" id="IPR056729">
    <property type="entry name" value="GMPPB_C"/>
</dbReference>
<dbReference type="InterPro" id="IPR050486">
    <property type="entry name" value="Mannose-1P_guanyltransferase"/>
</dbReference>
<dbReference type="Pfam" id="PF00483">
    <property type="entry name" value="NTP_transferase"/>
    <property type="match status" value="1"/>
</dbReference>
<dbReference type="SUPFAM" id="SSF53448">
    <property type="entry name" value="Nucleotide-diphospho-sugar transferases"/>
    <property type="match status" value="1"/>
</dbReference>
<dbReference type="EMBL" id="NEDP02076745">
    <property type="protein sequence ID" value="OWF34984.1"/>
    <property type="molecule type" value="Genomic_DNA"/>
</dbReference>
<feature type="domain" description="Nucleotidyl transferase" evidence="2">
    <location>
        <begin position="3"/>
        <end position="198"/>
    </location>
</feature>
<protein>
    <submittedName>
        <fullName evidence="4">Mannose-1-phosphate guanyltransferase alpha</fullName>
    </submittedName>
</protein>